<reference evidence="1 2" key="1">
    <citation type="submission" date="2019-12" db="EMBL/GenBank/DDBJ databases">
        <title>Chromosome-level assembly of the Caenorhabditis remanei genome.</title>
        <authorList>
            <person name="Teterina A.A."/>
            <person name="Willis J.H."/>
            <person name="Phillips P.C."/>
        </authorList>
    </citation>
    <scope>NUCLEOTIDE SEQUENCE [LARGE SCALE GENOMIC DNA]</scope>
    <source>
        <strain evidence="1 2">PX506</strain>
        <tissue evidence="1">Whole organism</tissue>
    </source>
</reference>
<dbReference type="Proteomes" id="UP000483820">
    <property type="component" value="Chromosome II"/>
</dbReference>
<dbReference type="EMBL" id="WUAV01000002">
    <property type="protein sequence ID" value="KAF1764289.1"/>
    <property type="molecule type" value="Genomic_DNA"/>
</dbReference>
<dbReference type="KEGG" id="crq:GCK72_004236"/>
<proteinExistence type="predicted"/>
<evidence type="ECO:0000313" key="1">
    <source>
        <dbReference type="EMBL" id="KAF1764289.1"/>
    </source>
</evidence>
<sequence length="110" mass="12229">MFQIPLVLAVHGFESMECVDHLDCPLPGQSCVYGQCRVVREFAGDDAPDSAPESDQCHPECPDNYNCINGKCVRYVEEPRGRVKKSWPECFAYLDCPLLNLCVVGFCVGP</sequence>
<dbReference type="AlphaFoldDB" id="A0A6A5HB61"/>
<gene>
    <name evidence="1" type="ORF">GCK72_004236</name>
</gene>
<accession>A0A6A5HB61</accession>
<evidence type="ECO:0000313" key="2">
    <source>
        <dbReference type="Proteomes" id="UP000483820"/>
    </source>
</evidence>
<evidence type="ECO:0008006" key="3">
    <source>
        <dbReference type="Google" id="ProtNLM"/>
    </source>
</evidence>
<comment type="caution">
    <text evidence="1">The sequence shown here is derived from an EMBL/GenBank/DDBJ whole genome shotgun (WGS) entry which is preliminary data.</text>
</comment>
<name>A0A6A5HB61_CAERE</name>
<organism evidence="1 2">
    <name type="scientific">Caenorhabditis remanei</name>
    <name type="common">Caenorhabditis vulgaris</name>
    <dbReference type="NCBI Taxonomy" id="31234"/>
    <lineage>
        <taxon>Eukaryota</taxon>
        <taxon>Metazoa</taxon>
        <taxon>Ecdysozoa</taxon>
        <taxon>Nematoda</taxon>
        <taxon>Chromadorea</taxon>
        <taxon>Rhabditida</taxon>
        <taxon>Rhabditina</taxon>
        <taxon>Rhabditomorpha</taxon>
        <taxon>Rhabditoidea</taxon>
        <taxon>Rhabditidae</taxon>
        <taxon>Peloderinae</taxon>
        <taxon>Caenorhabditis</taxon>
    </lineage>
</organism>
<protein>
    <recommendedName>
        <fullName evidence="3">EB domain-containing protein</fullName>
    </recommendedName>
</protein>
<dbReference type="RefSeq" id="XP_053588750.1">
    <property type="nucleotide sequence ID" value="XM_053724556.1"/>
</dbReference>
<dbReference type="CTD" id="78773838"/>
<dbReference type="GeneID" id="78773838"/>